<dbReference type="InterPro" id="IPR039891">
    <property type="entry name" value="VWA8"/>
</dbReference>
<comment type="caution">
    <text evidence="1">The sequence shown here is derived from an EMBL/GenBank/DDBJ whole genome shotgun (WGS) entry which is preliminary data.</text>
</comment>
<reference evidence="1" key="1">
    <citation type="submission" date="2023-03" db="EMBL/GenBank/DDBJ databases">
        <authorList>
            <person name="Steffen K."/>
            <person name="Cardenas P."/>
        </authorList>
    </citation>
    <scope>NUCLEOTIDE SEQUENCE</scope>
</reference>
<evidence type="ECO:0000313" key="2">
    <source>
        <dbReference type="Proteomes" id="UP001174909"/>
    </source>
</evidence>
<name>A0AA35TVS9_GEOBA</name>
<dbReference type="PANTHER" id="PTHR21610">
    <property type="entry name" value="VON WILLEBRAND FACTOR A DOMAIN-CONTAINING PROTEIN 8"/>
    <property type="match status" value="1"/>
</dbReference>
<sequence>MIALANRPGFPFLGNDFYAALGDMFSCHAVDNPDLESELAMLRQYGRDVPEHLLEKLVGAFSELRAMADEGLIAYPYSTREVVAIVKHLQEFPHEGVSSVARNVFDFDTHNPDLLQVIMRVLHRHGIPAGASSSSVRLSPQYPLPALQQIGQWIVKTDNAMTLDCHHLPVALKFVVRDHQEALQQNWIWRRSM</sequence>
<protein>
    <submittedName>
        <fullName evidence="1">von Willebrand factor A domain-containing protein 8</fullName>
    </submittedName>
</protein>
<gene>
    <name evidence="1" type="ORF">GBAR_LOCUS29505</name>
</gene>
<proteinExistence type="predicted"/>
<dbReference type="EMBL" id="CASHTH010004134">
    <property type="protein sequence ID" value="CAI8053992.1"/>
    <property type="molecule type" value="Genomic_DNA"/>
</dbReference>
<evidence type="ECO:0000313" key="1">
    <source>
        <dbReference type="EMBL" id="CAI8053992.1"/>
    </source>
</evidence>
<organism evidence="1 2">
    <name type="scientific">Geodia barretti</name>
    <name type="common">Barrett's horny sponge</name>
    <dbReference type="NCBI Taxonomy" id="519541"/>
    <lineage>
        <taxon>Eukaryota</taxon>
        <taxon>Metazoa</taxon>
        <taxon>Porifera</taxon>
        <taxon>Demospongiae</taxon>
        <taxon>Heteroscleromorpha</taxon>
        <taxon>Tetractinellida</taxon>
        <taxon>Astrophorina</taxon>
        <taxon>Geodiidae</taxon>
        <taxon>Geodia</taxon>
    </lineage>
</organism>
<dbReference type="PANTHER" id="PTHR21610:SF9">
    <property type="entry name" value="VON WILLEBRAND FACTOR A DOMAIN-CONTAINING PROTEIN 8"/>
    <property type="match status" value="1"/>
</dbReference>
<keyword evidence="2" id="KW-1185">Reference proteome</keyword>
<dbReference type="GO" id="GO:0005737">
    <property type="term" value="C:cytoplasm"/>
    <property type="evidence" value="ECO:0007669"/>
    <property type="project" value="TreeGrafter"/>
</dbReference>
<accession>A0AA35TVS9</accession>
<dbReference type="Proteomes" id="UP001174909">
    <property type="component" value="Unassembled WGS sequence"/>
</dbReference>
<dbReference type="AlphaFoldDB" id="A0AA35TVS9"/>